<dbReference type="AlphaFoldDB" id="A0A246GLR0"/>
<dbReference type="EMBL" id="MTCZ01000002">
    <property type="protein sequence ID" value="OWP85331.1"/>
    <property type="molecule type" value="Genomic_DNA"/>
</dbReference>
<feature type="transmembrane region" description="Helical" evidence="1">
    <location>
        <begin position="95"/>
        <end position="114"/>
    </location>
</feature>
<accession>A0A246GLR0</accession>
<comment type="caution">
    <text evidence="2">The sequence shown here is derived from an EMBL/GenBank/DDBJ whole genome shotgun (WGS) entry which is preliminary data.</text>
</comment>
<gene>
    <name evidence="2" type="ORF">BWK59_00305</name>
</gene>
<evidence type="ECO:0000313" key="2">
    <source>
        <dbReference type="EMBL" id="OWP85331.1"/>
    </source>
</evidence>
<proteinExistence type="predicted"/>
<keyword evidence="1" id="KW-0812">Transmembrane</keyword>
<sequence>MTLTIIDSTETFSTWLNREYIDEELQKELAKASILLTPFEDLRDNTPPVFPIGTESLIDYFKKNLPSEISIDICIGEDDYLEFAFYNNYKRLGKFVILSVTIPIFITVFSSYVYDNFIKEDESKPPIITVDNSTTITNKTTVINNPPIKKVIDSKSPSEITQKKFLQPTHIKFTVTVVDSTGTSKEIDYEGPANEVGTALNALKEYEGK</sequence>
<name>A0A246GLR0_9FLAO</name>
<dbReference type="Proteomes" id="UP000197768">
    <property type="component" value="Unassembled WGS sequence"/>
</dbReference>
<evidence type="ECO:0000256" key="1">
    <source>
        <dbReference type="SAM" id="Phobius"/>
    </source>
</evidence>
<keyword evidence="1" id="KW-0472">Membrane</keyword>
<organism evidence="2 3">
    <name type="scientific">Flavobacterium davisii</name>
    <dbReference type="NCBI Taxonomy" id="2906077"/>
    <lineage>
        <taxon>Bacteria</taxon>
        <taxon>Pseudomonadati</taxon>
        <taxon>Bacteroidota</taxon>
        <taxon>Flavobacteriia</taxon>
        <taxon>Flavobacteriales</taxon>
        <taxon>Flavobacteriaceae</taxon>
        <taxon>Flavobacterium</taxon>
    </lineage>
</organism>
<reference evidence="2 3" key="1">
    <citation type="journal article" date="2017" name="Infect. Genet. Evol.">
        <title>Comparative genome analysis of fish pathogen Flavobacterium columnare reveals extensive sequence diversity within the species.</title>
        <authorList>
            <person name="Kayansamruaj P."/>
            <person name="Dong H.T."/>
            <person name="Hirono I."/>
            <person name="Kondo H."/>
            <person name="Senapin S."/>
            <person name="Rodkhum C."/>
        </authorList>
    </citation>
    <scope>NUCLEOTIDE SEQUENCE [LARGE SCALE GENOMIC DNA]</scope>
    <source>
        <strain evidence="2 3">1215</strain>
    </source>
</reference>
<keyword evidence="1" id="KW-1133">Transmembrane helix</keyword>
<evidence type="ECO:0000313" key="3">
    <source>
        <dbReference type="Proteomes" id="UP000197768"/>
    </source>
</evidence>
<protein>
    <submittedName>
        <fullName evidence="2">Uncharacterized protein</fullName>
    </submittedName>
</protein>
<dbReference type="RefSeq" id="WP_088389998.1">
    <property type="nucleotide sequence ID" value="NZ_CP097869.1"/>
</dbReference>